<dbReference type="PRINTS" id="PR00463">
    <property type="entry name" value="EP450I"/>
</dbReference>
<feature type="non-terminal residue" evidence="13">
    <location>
        <position position="1"/>
    </location>
</feature>
<evidence type="ECO:0000256" key="3">
    <source>
        <dbReference type="ARBA" id="ARBA00010617"/>
    </source>
</evidence>
<dbReference type="Pfam" id="PF00067">
    <property type="entry name" value="p450"/>
    <property type="match status" value="2"/>
</dbReference>
<dbReference type="InterPro" id="IPR050651">
    <property type="entry name" value="Plant_Cytochrome_P450_Monoox"/>
</dbReference>
<dbReference type="GO" id="GO:0016705">
    <property type="term" value="F:oxidoreductase activity, acting on paired donors, with incorporation or reduction of molecular oxygen"/>
    <property type="evidence" value="ECO:0007669"/>
    <property type="project" value="InterPro"/>
</dbReference>
<accession>A0AAD5BPA8</accession>
<keyword evidence="7 10" id="KW-0408">Iron</keyword>
<keyword evidence="12" id="KW-1133">Transmembrane helix</keyword>
<keyword evidence="5 10" id="KW-0479">Metal-binding</keyword>
<dbReference type="GO" id="GO:0004497">
    <property type="term" value="F:monooxygenase activity"/>
    <property type="evidence" value="ECO:0007669"/>
    <property type="project" value="UniProtKB-KW"/>
</dbReference>
<dbReference type="PRINTS" id="PR00385">
    <property type="entry name" value="P450"/>
</dbReference>
<keyword evidence="9 12" id="KW-0472">Membrane</keyword>
<dbReference type="Proteomes" id="UP001206925">
    <property type="component" value="Unassembled WGS sequence"/>
</dbReference>
<dbReference type="InterPro" id="IPR036396">
    <property type="entry name" value="Cyt_P450_sf"/>
</dbReference>
<evidence type="ECO:0008006" key="15">
    <source>
        <dbReference type="Google" id="ProtNLM"/>
    </source>
</evidence>
<gene>
    <name evidence="13" type="ORF">M8C21_006508</name>
</gene>
<feature type="binding site" description="axial binding residue" evidence="10">
    <location>
        <position position="781"/>
    </location>
    <ligand>
        <name>heme</name>
        <dbReference type="ChEBI" id="CHEBI:30413"/>
    </ligand>
    <ligandPart>
        <name>Fe</name>
        <dbReference type="ChEBI" id="CHEBI:18248"/>
    </ligandPart>
</feature>
<dbReference type="GO" id="GO:0016020">
    <property type="term" value="C:membrane"/>
    <property type="evidence" value="ECO:0007669"/>
    <property type="project" value="UniProtKB-SubCell"/>
</dbReference>
<proteinExistence type="inferred from homology"/>
<dbReference type="GO" id="GO:0020037">
    <property type="term" value="F:heme binding"/>
    <property type="evidence" value="ECO:0007669"/>
    <property type="project" value="InterPro"/>
</dbReference>
<feature type="compositionally biased region" description="Basic and acidic residues" evidence="11">
    <location>
        <begin position="298"/>
        <end position="312"/>
    </location>
</feature>
<dbReference type="AlphaFoldDB" id="A0AAD5BPA8"/>
<dbReference type="InterPro" id="IPR017972">
    <property type="entry name" value="Cyt_P450_CS"/>
</dbReference>
<sequence>ILLKILGDIKVYLIHHILCSNAQVMLAAGTGTSISTMEWTMSLLMNHPSVLNKAGVEIEKYAGHDRRVQESDMSNLPYLGCIIKESMRMLPPGPLLPHESAEDCMVGGYHIPKRTMLLVNVWAIHNDPNIWGDPDSFRPERFEGLEGYRDGFKLMPFGFGRRGCPGEDMGIGLVRLALGSLIQCFEWERTRESEGPKDFNMSKATSLVQHVALYVVDTRSEVERRKSPVARCSDNVGLLFAWTVNLRLTPSRIAATIKAYSKAQIVFSWLHFRLLAFKHHSCHAKNTSSSSSPMVKRVAKDEKKVKRERDEREMREKWVKKSEERERDVRKVTEEKKMEAFYYYMPLILLAIFIFTDYFLHKLQNLPPRPWLPPLPIIGHLYLLKKPLHRSLAKLSAKHGPVQLLQFGSRRVLVVSSPSAAEECFTKNDMSFANRPRVLAGKYLGNNYTSLVFAPYGNHYRNLRRISYHEVFSSHRLKEFEPIRADEVCRMMRKLFRSSLKHDTVVRPMLVDLTLNVVMRMISGKRYCYSKDDVLTNEEKEKANRFKEIVNEIMKFMGATNVGDYLPMLRWLGVSKLEQRLISLKAKRDLFMQELVEEIKESMEDCCDGKQRKNMIQMLLFHQKSEPDFYTDEMIRSIMLVMLAGGTGTSTSTMEWTMSLLLNHPSVLNKAQVEIEKYVGHDRRVEESDMSNLPYLGCIIKESMRMLPPGPLLPHESAEDCMVGGYHIPKRTMLLVNVWAIHNDPNIWGDPNSFRPERFEGLEGYRDGFKLMPFGFGRRGCPGEDMGIRLVKLALGSLIQCFEWERTSESEVDLSEGAEGLNMSKATCLAATCRPRPTMFNLLSYL</sequence>
<name>A0AAD5BPA8_AMBAR</name>
<evidence type="ECO:0000256" key="10">
    <source>
        <dbReference type="PIRSR" id="PIRSR602401-1"/>
    </source>
</evidence>
<dbReference type="Gene3D" id="1.10.630.10">
    <property type="entry name" value="Cytochrome P450"/>
    <property type="match status" value="2"/>
</dbReference>
<reference evidence="13" key="1">
    <citation type="submission" date="2022-06" db="EMBL/GenBank/DDBJ databases">
        <title>Uncovering the hologenomic basis of an extraordinary plant invasion.</title>
        <authorList>
            <person name="Bieker V.C."/>
            <person name="Martin M.D."/>
            <person name="Gilbert T."/>
            <person name="Hodgins K."/>
            <person name="Battlay P."/>
            <person name="Petersen B."/>
            <person name="Wilson J."/>
        </authorList>
    </citation>
    <scope>NUCLEOTIDE SEQUENCE</scope>
    <source>
        <strain evidence="13">AA19_3_7</strain>
        <tissue evidence="13">Leaf</tissue>
    </source>
</reference>
<keyword evidence="6" id="KW-0560">Oxidoreductase</keyword>
<feature type="transmembrane region" description="Helical" evidence="12">
    <location>
        <begin position="340"/>
        <end position="360"/>
    </location>
</feature>
<dbReference type="PROSITE" id="PS00086">
    <property type="entry name" value="CYTOCHROME_P450"/>
    <property type="match status" value="2"/>
</dbReference>
<evidence type="ECO:0000256" key="1">
    <source>
        <dbReference type="ARBA" id="ARBA00001971"/>
    </source>
</evidence>
<dbReference type="PANTHER" id="PTHR47947">
    <property type="entry name" value="CYTOCHROME P450 82C3-RELATED"/>
    <property type="match status" value="1"/>
</dbReference>
<keyword evidence="14" id="KW-1185">Reference proteome</keyword>
<keyword evidence="4 10" id="KW-0349">Heme</keyword>
<evidence type="ECO:0000256" key="5">
    <source>
        <dbReference type="ARBA" id="ARBA00022723"/>
    </source>
</evidence>
<dbReference type="InterPro" id="IPR001128">
    <property type="entry name" value="Cyt_P450"/>
</dbReference>
<evidence type="ECO:0000256" key="9">
    <source>
        <dbReference type="ARBA" id="ARBA00023136"/>
    </source>
</evidence>
<dbReference type="EMBL" id="JAMZMK010011789">
    <property type="protein sequence ID" value="KAI7726006.1"/>
    <property type="molecule type" value="Genomic_DNA"/>
</dbReference>
<organism evidence="13 14">
    <name type="scientific">Ambrosia artemisiifolia</name>
    <name type="common">Common ragweed</name>
    <dbReference type="NCBI Taxonomy" id="4212"/>
    <lineage>
        <taxon>Eukaryota</taxon>
        <taxon>Viridiplantae</taxon>
        <taxon>Streptophyta</taxon>
        <taxon>Embryophyta</taxon>
        <taxon>Tracheophyta</taxon>
        <taxon>Spermatophyta</taxon>
        <taxon>Magnoliopsida</taxon>
        <taxon>eudicotyledons</taxon>
        <taxon>Gunneridae</taxon>
        <taxon>Pentapetalae</taxon>
        <taxon>asterids</taxon>
        <taxon>campanulids</taxon>
        <taxon>Asterales</taxon>
        <taxon>Asteraceae</taxon>
        <taxon>Asteroideae</taxon>
        <taxon>Heliantheae alliance</taxon>
        <taxon>Heliantheae</taxon>
        <taxon>Ambrosia</taxon>
    </lineage>
</organism>
<evidence type="ECO:0000256" key="8">
    <source>
        <dbReference type="ARBA" id="ARBA00023033"/>
    </source>
</evidence>
<evidence type="ECO:0000313" key="13">
    <source>
        <dbReference type="EMBL" id="KAI7726006.1"/>
    </source>
</evidence>
<evidence type="ECO:0000256" key="11">
    <source>
        <dbReference type="SAM" id="MobiDB-lite"/>
    </source>
</evidence>
<dbReference type="SUPFAM" id="SSF48264">
    <property type="entry name" value="Cytochrome P450"/>
    <property type="match status" value="2"/>
</dbReference>
<keyword evidence="12" id="KW-0812">Transmembrane</keyword>
<evidence type="ECO:0000256" key="7">
    <source>
        <dbReference type="ARBA" id="ARBA00023004"/>
    </source>
</evidence>
<feature type="region of interest" description="Disordered" evidence="11">
    <location>
        <begin position="287"/>
        <end position="312"/>
    </location>
</feature>
<keyword evidence="8" id="KW-0503">Monooxygenase</keyword>
<dbReference type="PANTHER" id="PTHR47947:SF24">
    <property type="entry name" value="ISOFLAVONE 2'-HYDROXYLASE-LIKE"/>
    <property type="match status" value="1"/>
</dbReference>
<dbReference type="FunFam" id="1.10.630.10:FF:000023">
    <property type="entry name" value="Cytochrome P450 family protein"/>
    <property type="match status" value="1"/>
</dbReference>
<dbReference type="InterPro" id="IPR002401">
    <property type="entry name" value="Cyt_P450_E_grp-I"/>
</dbReference>
<dbReference type="GO" id="GO:0005506">
    <property type="term" value="F:iron ion binding"/>
    <property type="evidence" value="ECO:0007669"/>
    <property type="project" value="InterPro"/>
</dbReference>
<evidence type="ECO:0000313" key="14">
    <source>
        <dbReference type="Proteomes" id="UP001206925"/>
    </source>
</evidence>
<comment type="caution">
    <text evidence="13">The sequence shown here is derived from an EMBL/GenBank/DDBJ whole genome shotgun (WGS) entry which is preliminary data.</text>
</comment>
<comment type="similarity">
    <text evidence="3">Belongs to the cytochrome P450 family.</text>
</comment>
<protein>
    <recommendedName>
        <fullName evidence="15">Cytochrome P450</fullName>
    </recommendedName>
</protein>
<evidence type="ECO:0000256" key="2">
    <source>
        <dbReference type="ARBA" id="ARBA00004370"/>
    </source>
</evidence>
<comment type="subcellular location">
    <subcellularLocation>
        <location evidence="2">Membrane</location>
    </subcellularLocation>
</comment>
<dbReference type="CDD" id="cd20653">
    <property type="entry name" value="CYP81"/>
    <property type="match status" value="1"/>
</dbReference>
<evidence type="ECO:0000256" key="4">
    <source>
        <dbReference type="ARBA" id="ARBA00022617"/>
    </source>
</evidence>
<comment type="cofactor">
    <cofactor evidence="1 10">
        <name>heme</name>
        <dbReference type="ChEBI" id="CHEBI:30413"/>
    </cofactor>
</comment>
<evidence type="ECO:0000256" key="6">
    <source>
        <dbReference type="ARBA" id="ARBA00023002"/>
    </source>
</evidence>
<evidence type="ECO:0000256" key="12">
    <source>
        <dbReference type="SAM" id="Phobius"/>
    </source>
</evidence>
<dbReference type="FunFam" id="1.10.630.10:FF:000126">
    <property type="entry name" value="Predicted protein"/>
    <property type="match status" value="1"/>
</dbReference>